<protein>
    <submittedName>
        <fullName evidence="1">Uncharacterized protein</fullName>
    </submittedName>
</protein>
<organism evidence="1 2">
    <name type="scientific">Canavalia gladiata</name>
    <name type="common">Sword bean</name>
    <name type="synonym">Dolichos gladiatus</name>
    <dbReference type="NCBI Taxonomy" id="3824"/>
    <lineage>
        <taxon>Eukaryota</taxon>
        <taxon>Viridiplantae</taxon>
        <taxon>Streptophyta</taxon>
        <taxon>Embryophyta</taxon>
        <taxon>Tracheophyta</taxon>
        <taxon>Spermatophyta</taxon>
        <taxon>Magnoliopsida</taxon>
        <taxon>eudicotyledons</taxon>
        <taxon>Gunneridae</taxon>
        <taxon>Pentapetalae</taxon>
        <taxon>rosids</taxon>
        <taxon>fabids</taxon>
        <taxon>Fabales</taxon>
        <taxon>Fabaceae</taxon>
        <taxon>Papilionoideae</taxon>
        <taxon>50 kb inversion clade</taxon>
        <taxon>NPAAA clade</taxon>
        <taxon>indigoferoid/millettioid clade</taxon>
        <taxon>Phaseoleae</taxon>
        <taxon>Canavalia</taxon>
    </lineage>
</organism>
<name>A0AAN9M869_CANGL</name>
<keyword evidence="2" id="KW-1185">Reference proteome</keyword>
<dbReference type="Proteomes" id="UP001367508">
    <property type="component" value="Unassembled WGS sequence"/>
</dbReference>
<dbReference type="EMBL" id="JAYMYQ010000002">
    <property type="protein sequence ID" value="KAK7349666.1"/>
    <property type="molecule type" value="Genomic_DNA"/>
</dbReference>
<comment type="caution">
    <text evidence="1">The sequence shown here is derived from an EMBL/GenBank/DDBJ whole genome shotgun (WGS) entry which is preliminary data.</text>
</comment>
<proteinExistence type="predicted"/>
<dbReference type="AlphaFoldDB" id="A0AAN9M869"/>
<gene>
    <name evidence="1" type="ORF">VNO77_07211</name>
</gene>
<sequence>MASRQRPDLLDQSILSWCRNPGRPRCVRTLAHLLTGLGNINRPLRATCMSFIGGDITSLSMNRSEITVAWAMTITIALYGGPGESSSYSNDLSYGVEFSFAAKRPGPDS</sequence>
<evidence type="ECO:0000313" key="2">
    <source>
        <dbReference type="Proteomes" id="UP001367508"/>
    </source>
</evidence>
<accession>A0AAN9M869</accession>
<reference evidence="1 2" key="1">
    <citation type="submission" date="2024-01" db="EMBL/GenBank/DDBJ databases">
        <title>The genomes of 5 underutilized Papilionoideae crops provide insights into root nodulation and disease resistanc.</title>
        <authorList>
            <person name="Jiang F."/>
        </authorList>
    </citation>
    <scope>NUCLEOTIDE SEQUENCE [LARGE SCALE GENOMIC DNA]</scope>
    <source>
        <strain evidence="1">LVBAO_FW01</strain>
        <tissue evidence="1">Leaves</tissue>
    </source>
</reference>
<evidence type="ECO:0000313" key="1">
    <source>
        <dbReference type="EMBL" id="KAK7349666.1"/>
    </source>
</evidence>